<dbReference type="EMBL" id="CAJQYY010000003">
    <property type="protein sequence ID" value="CAG4889907.1"/>
    <property type="molecule type" value="Genomic_DNA"/>
</dbReference>
<gene>
    <name evidence="1" type="ORF">R54767_00849</name>
</gene>
<keyword evidence="2" id="KW-1185">Reference proteome</keyword>
<evidence type="ECO:0000313" key="2">
    <source>
        <dbReference type="Proteomes" id="UP000789752"/>
    </source>
</evidence>
<evidence type="ECO:0000313" key="1">
    <source>
        <dbReference type="EMBL" id="CAG4889907.1"/>
    </source>
</evidence>
<dbReference type="RefSeq" id="WP_228975263.1">
    <property type="nucleotide sequence ID" value="NZ_CAJQYY010000003.1"/>
</dbReference>
<dbReference type="Proteomes" id="UP000789752">
    <property type="component" value="Unassembled WGS sequence"/>
</dbReference>
<protein>
    <recommendedName>
        <fullName evidence="3">UDP-N-acetylmuramate--alanine ligase</fullName>
    </recommendedName>
</protein>
<name>A0ABM8TZL5_9BURK</name>
<evidence type="ECO:0008006" key="3">
    <source>
        <dbReference type="Google" id="ProtNLM"/>
    </source>
</evidence>
<organism evidence="1 2">
    <name type="scientific">Paraburkholderia gardini</name>
    <dbReference type="NCBI Taxonomy" id="2823469"/>
    <lineage>
        <taxon>Bacteria</taxon>
        <taxon>Pseudomonadati</taxon>
        <taxon>Pseudomonadota</taxon>
        <taxon>Betaproteobacteria</taxon>
        <taxon>Burkholderiales</taxon>
        <taxon>Burkholderiaceae</taxon>
        <taxon>Paraburkholderia</taxon>
    </lineage>
</organism>
<sequence>MVRKSHFDPQRVREEIAIAAARMIAEDGLDYSTAKRKAARQVVGETRVAGEWLPDNDQIEEEIREYQSLFQGDSQPAVLRRLREVALEWMDRLEPFNPYLTGAVLGGTAGEHSDVHLQAFCDNPKEVAIYLLNADIQYDVSETRHFAGRGYVETLSFLWRPANGRHETEPVGIHVALYDSDDLRGAVRADARGRTARANRQAVRMLLAESSATASAVTSSITPSTT</sequence>
<accession>A0ABM8TZL5</accession>
<reference evidence="1 2" key="1">
    <citation type="submission" date="2021-04" db="EMBL/GenBank/DDBJ databases">
        <authorList>
            <person name="Vanwijnsberghe S."/>
        </authorList>
    </citation>
    <scope>NUCLEOTIDE SEQUENCE [LARGE SCALE GENOMIC DNA]</scope>
    <source>
        <strain evidence="1 2">LMG 32171</strain>
    </source>
</reference>
<proteinExistence type="predicted"/>
<comment type="caution">
    <text evidence="1">The sequence shown here is derived from an EMBL/GenBank/DDBJ whole genome shotgun (WGS) entry which is preliminary data.</text>
</comment>